<keyword evidence="7 8" id="KW-0464">Manganese</keyword>
<evidence type="ECO:0000256" key="8">
    <source>
        <dbReference type="HAMAP-Rule" id="MF_01521"/>
    </source>
</evidence>
<feature type="transmembrane region" description="Helical" evidence="8">
    <location>
        <begin position="106"/>
        <end position="129"/>
    </location>
</feature>
<evidence type="ECO:0000313" key="9">
    <source>
        <dbReference type="EMBL" id="GCB35174.1"/>
    </source>
</evidence>
<keyword evidence="2 8" id="KW-1003">Cell membrane</keyword>
<dbReference type="EMBL" id="BHWB01000005">
    <property type="protein sequence ID" value="GCB35174.1"/>
    <property type="molecule type" value="Genomic_DNA"/>
</dbReference>
<dbReference type="InterPro" id="IPR003810">
    <property type="entry name" value="Mntp/YtaF"/>
</dbReference>
<feature type="transmembrane region" description="Helical" evidence="8">
    <location>
        <begin position="135"/>
        <end position="161"/>
    </location>
</feature>
<organism evidence="9 10">
    <name type="scientific">Bacteroides faecalis</name>
    <dbReference type="NCBI Taxonomy" id="2447885"/>
    <lineage>
        <taxon>Bacteria</taxon>
        <taxon>Pseudomonadati</taxon>
        <taxon>Bacteroidota</taxon>
        <taxon>Bacteroidia</taxon>
        <taxon>Bacteroidales</taxon>
        <taxon>Bacteroidaceae</taxon>
        <taxon>Bacteroides</taxon>
    </lineage>
</organism>
<dbReference type="InterPro" id="IPR022929">
    <property type="entry name" value="Put_MntP"/>
</dbReference>
<evidence type="ECO:0000256" key="7">
    <source>
        <dbReference type="ARBA" id="ARBA00023211"/>
    </source>
</evidence>
<feature type="transmembrane region" description="Helical" evidence="8">
    <location>
        <begin position="68"/>
        <end position="86"/>
    </location>
</feature>
<dbReference type="Proteomes" id="UP000288079">
    <property type="component" value="Unassembled WGS sequence"/>
</dbReference>
<keyword evidence="1 8" id="KW-0813">Transport</keyword>
<evidence type="ECO:0000256" key="3">
    <source>
        <dbReference type="ARBA" id="ARBA00022692"/>
    </source>
</evidence>
<dbReference type="AlphaFoldDB" id="A0A401LUK5"/>
<evidence type="ECO:0000313" key="10">
    <source>
        <dbReference type="Proteomes" id="UP000288079"/>
    </source>
</evidence>
<protein>
    <recommendedName>
        <fullName evidence="8">Putative manganese efflux pump MntP</fullName>
    </recommendedName>
</protein>
<dbReference type="GO" id="GO:0005886">
    <property type="term" value="C:plasma membrane"/>
    <property type="evidence" value="ECO:0007669"/>
    <property type="project" value="UniProtKB-SubCell"/>
</dbReference>
<dbReference type="OrthoDB" id="9811590at2"/>
<accession>A0A401LUK5</accession>
<dbReference type="RefSeq" id="WP_125041137.1">
    <property type="nucleotide sequence ID" value="NZ_BHWB01000005.1"/>
</dbReference>
<feature type="transmembrane region" description="Helical" evidence="8">
    <location>
        <begin position="35"/>
        <end position="56"/>
    </location>
</feature>
<keyword evidence="5 8" id="KW-0406">Ion transport</keyword>
<comment type="caution">
    <text evidence="9">The sequence shown here is derived from an EMBL/GenBank/DDBJ whole genome shotgun (WGS) entry which is preliminary data.</text>
</comment>
<dbReference type="HAMAP" id="MF_01521">
    <property type="entry name" value="MntP_pump"/>
    <property type="match status" value="1"/>
</dbReference>
<comment type="subcellular location">
    <subcellularLocation>
        <location evidence="8">Cell membrane</location>
        <topology evidence="8">Multi-pass membrane protein</topology>
    </subcellularLocation>
</comment>
<proteinExistence type="inferred from homology"/>
<dbReference type="PANTHER" id="PTHR35529">
    <property type="entry name" value="MANGANESE EFFLUX PUMP MNTP-RELATED"/>
    <property type="match status" value="1"/>
</dbReference>
<reference evidence="9 10" key="1">
    <citation type="submission" date="2018-10" db="EMBL/GenBank/DDBJ databases">
        <title>Draft Genome Sequence of Bacteroides sp. KCTC 15687.</title>
        <authorList>
            <person name="Yu S.Y."/>
            <person name="Kim J.S."/>
            <person name="Oh B.S."/>
            <person name="Park S.H."/>
            <person name="Kang S.W."/>
            <person name="Park J.E."/>
            <person name="Choi S.H."/>
            <person name="Han K.I."/>
            <person name="Lee K.C."/>
            <person name="Eom M.K."/>
            <person name="Suh M.K."/>
            <person name="Lee D.H."/>
            <person name="Yoon H."/>
            <person name="Kim B."/>
            <person name="Yang S.J."/>
            <person name="Lee J.S."/>
            <person name="Lee J.H."/>
        </authorList>
    </citation>
    <scope>NUCLEOTIDE SEQUENCE [LARGE SCALE GENOMIC DNA]</scope>
    <source>
        <strain evidence="9 10">KCTC 15687</strain>
    </source>
</reference>
<gene>
    <name evidence="8 9" type="primary">mntP</name>
    <name evidence="9" type="ORF">KGMB02408_21190</name>
</gene>
<dbReference type="PANTHER" id="PTHR35529:SF1">
    <property type="entry name" value="MANGANESE EFFLUX PUMP MNTP-RELATED"/>
    <property type="match status" value="1"/>
</dbReference>
<keyword evidence="3 8" id="KW-0812">Transmembrane</keyword>
<sequence length="193" mass="21339">MTGLEIWLLAIGLAMDCFAVSIASGIILKRIQWRPMLVMAFAFGFFQAIMPFIGWMCANTFSHLIESVDHWIAFAILAFLGGRMVYESFKEEGCRQEFNPASPKVVLTMAIATSIDALAIGVSFAFLGIRDYRDILSPILIIGLVSFIMSLAGLIFGIRCGCGCARKLKAERWGGIILIIIGIKILIEHLFLQ</sequence>
<evidence type="ECO:0000256" key="2">
    <source>
        <dbReference type="ARBA" id="ARBA00022475"/>
    </source>
</evidence>
<dbReference type="Pfam" id="PF02659">
    <property type="entry name" value="Mntp"/>
    <property type="match status" value="1"/>
</dbReference>
<evidence type="ECO:0000256" key="6">
    <source>
        <dbReference type="ARBA" id="ARBA00023136"/>
    </source>
</evidence>
<feature type="transmembrane region" description="Helical" evidence="8">
    <location>
        <begin position="173"/>
        <end position="192"/>
    </location>
</feature>
<comment type="function">
    <text evidence="8">Probably functions as a manganese efflux pump.</text>
</comment>
<feature type="transmembrane region" description="Helical" evidence="8">
    <location>
        <begin position="6"/>
        <end position="28"/>
    </location>
</feature>
<evidence type="ECO:0000256" key="5">
    <source>
        <dbReference type="ARBA" id="ARBA00023065"/>
    </source>
</evidence>
<name>A0A401LUK5_9BACE</name>
<keyword evidence="6 8" id="KW-0472">Membrane</keyword>
<evidence type="ECO:0000256" key="1">
    <source>
        <dbReference type="ARBA" id="ARBA00022448"/>
    </source>
</evidence>
<dbReference type="GO" id="GO:0005384">
    <property type="term" value="F:manganese ion transmembrane transporter activity"/>
    <property type="evidence" value="ECO:0007669"/>
    <property type="project" value="UniProtKB-UniRule"/>
</dbReference>
<comment type="similarity">
    <text evidence="8">Belongs to the MntP (TC 9.B.29) family.</text>
</comment>
<evidence type="ECO:0000256" key="4">
    <source>
        <dbReference type="ARBA" id="ARBA00022989"/>
    </source>
</evidence>
<keyword evidence="4 8" id="KW-1133">Transmembrane helix</keyword>
<keyword evidence="10" id="KW-1185">Reference proteome</keyword>